<dbReference type="AlphaFoldDB" id="A0AAP0BXD0"/>
<dbReference type="PANTHER" id="PTHR31210:SF68">
    <property type="entry name" value="OS06G0727800 PROTEIN"/>
    <property type="match status" value="1"/>
</dbReference>
<evidence type="ECO:0000313" key="3">
    <source>
        <dbReference type="Proteomes" id="UP001418222"/>
    </source>
</evidence>
<gene>
    <name evidence="2" type="ORF">KSP39_PZI002978</name>
</gene>
<evidence type="ECO:0000256" key="1">
    <source>
        <dbReference type="SAM" id="SignalP"/>
    </source>
</evidence>
<feature type="chain" id="PRO_5042834279" evidence="1">
    <location>
        <begin position="27"/>
        <end position="133"/>
    </location>
</feature>
<keyword evidence="3" id="KW-1185">Reference proteome</keyword>
<dbReference type="Proteomes" id="UP001418222">
    <property type="component" value="Unassembled WGS sequence"/>
</dbReference>
<keyword evidence="1" id="KW-0732">Signal</keyword>
<proteinExistence type="predicted"/>
<dbReference type="PANTHER" id="PTHR31210">
    <property type="entry name" value="OS06G0731900 PROTEIN"/>
    <property type="match status" value="1"/>
</dbReference>
<reference evidence="2 3" key="1">
    <citation type="journal article" date="2022" name="Nat. Plants">
        <title>Genomes of leafy and leafless Platanthera orchids illuminate the evolution of mycoheterotrophy.</title>
        <authorList>
            <person name="Li M.H."/>
            <person name="Liu K.W."/>
            <person name="Li Z."/>
            <person name="Lu H.C."/>
            <person name="Ye Q.L."/>
            <person name="Zhang D."/>
            <person name="Wang J.Y."/>
            <person name="Li Y.F."/>
            <person name="Zhong Z.M."/>
            <person name="Liu X."/>
            <person name="Yu X."/>
            <person name="Liu D.K."/>
            <person name="Tu X.D."/>
            <person name="Liu B."/>
            <person name="Hao Y."/>
            <person name="Liao X.Y."/>
            <person name="Jiang Y.T."/>
            <person name="Sun W.H."/>
            <person name="Chen J."/>
            <person name="Chen Y.Q."/>
            <person name="Ai Y."/>
            <person name="Zhai J.W."/>
            <person name="Wu S.S."/>
            <person name="Zhou Z."/>
            <person name="Hsiao Y.Y."/>
            <person name="Wu W.L."/>
            <person name="Chen Y.Y."/>
            <person name="Lin Y.F."/>
            <person name="Hsu J.L."/>
            <person name="Li C.Y."/>
            <person name="Wang Z.W."/>
            <person name="Zhao X."/>
            <person name="Zhong W.Y."/>
            <person name="Ma X.K."/>
            <person name="Ma L."/>
            <person name="Huang J."/>
            <person name="Chen G.Z."/>
            <person name="Huang M.Z."/>
            <person name="Huang L."/>
            <person name="Peng D.H."/>
            <person name="Luo Y.B."/>
            <person name="Zou S.Q."/>
            <person name="Chen S.P."/>
            <person name="Lan S."/>
            <person name="Tsai W.C."/>
            <person name="Van de Peer Y."/>
            <person name="Liu Z.J."/>
        </authorList>
    </citation>
    <scope>NUCLEOTIDE SEQUENCE [LARGE SCALE GENOMIC DNA]</scope>
    <source>
        <strain evidence="2">Lor287</strain>
    </source>
</reference>
<comment type="caution">
    <text evidence="2">The sequence shown here is derived from an EMBL/GenBank/DDBJ whole genome shotgun (WGS) entry which is preliminary data.</text>
</comment>
<feature type="signal peptide" evidence="1">
    <location>
        <begin position="1"/>
        <end position="26"/>
    </location>
</feature>
<organism evidence="2 3">
    <name type="scientific">Platanthera zijinensis</name>
    <dbReference type="NCBI Taxonomy" id="2320716"/>
    <lineage>
        <taxon>Eukaryota</taxon>
        <taxon>Viridiplantae</taxon>
        <taxon>Streptophyta</taxon>
        <taxon>Embryophyta</taxon>
        <taxon>Tracheophyta</taxon>
        <taxon>Spermatophyta</taxon>
        <taxon>Magnoliopsida</taxon>
        <taxon>Liliopsida</taxon>
        <taxon>Asparagales</taxon>
        <taxon>Orchidaceae</taxon>
        <taxon>Orchidoideae</taxon>
        <taxon>Orchideae</taxon>
        <taxon>Orchidinae</taxon>
        <taxon>Platanthera</taxon>
    </lineage>
</organism>
<protein>
    <submittedName>
        <fullName evidence="2">Glycerol-3-phosphate transporter 1</fullName>
    </submittedName>
</protein>
<accession>A0AAP0BXD0</accession>
<name>A0AAP0BXD0_9ASPA</name>
<dbReference type="Pfam" id="PF05212">
    <property type="entry name" value="DUF707"/>
    <property type="match status" value="1"/>
</dbReference>
<dbReference type="EMBL" id="JBBWWQ010000003">
    <property type="protein sequence ID" value="KAK8952320.1"/>
    <property type="molecule type" value="Genomic_DNA"/>
</dbReference>
<evidence type="ECO:0000313" key="2">
    <source>
        <dbReference type="EMBL" id="KAK8952320.1"/>
    </source>
</evidence>
<dbReference type="InterPro" id="IPR007877">
    <property type="entry name" value="DUF707"/>
</dbReference>
<sequence length="133" mass="15216">MRIETLSFRTLQTLVLVLTFLPYASYHATRKTTSIVKSVLDPKTEELGLSPWPSPHILRTHASGWAPFNTPSVVRYEYISIGDEDLGVEHFNAEEFIKMVRKQGLEISQPGVDPSGGLPWRMIERRIDREVHK</sequence>